<name>R0L6G6_ANAPL</name>
<organism evidence="2 3">
    <name type="scientific">Anas platyrhynchos</name>
    <name type="common">Mallard</name>
    <name type="synonym">Anas boschas</name>
    <dbReference type="NCBI Taxonomy" id="8839"/>
    <lineage>
        <taxon>Eukaryota</taxon>
        <taxon>Metazoa</taxon>
        <taxon>Chordata</taxon>
        <taxon>Craniata</taxon>
        <taxon>Vertebrata</taxon>
        <taxon>Euteleostomi</taxon>
        <taxon>Archelosauria</taxon>
        <taxon>Archosauria</taxon>
        <taxon>Dinosauria</taxon>
        <taxon>Saurischia</taxon>
        <taxon>Theropoda</taxon>
        <taxon>Coelurosauria</taxon>
        <taxon>Aves</taxon>
        <taxon>Neognathae</taxon>
        <taxon>Galloanserae</taxon>
        <taxon>Anseriformes</taxon>
        <taxon>Anatidae</taxon>
        <taxon>Anatinae</taxon>
        <taxon>Anas</taxon>
    </lineage>
</organism>
<proteinExistence type="predicted"/>
<keyword evidence="3" id="KW-1185">Reference proteome</keyword>
<dbReference type="EMBL" id="KB744160">
    <property type="protein sequence ID" value="EOA95847.1"/>
    <property type="molecule type" value="Genomic_DNA"/>
</dbReference>
<evidence type="ECO:0000313" key="3">
    <source>
        <dbReference type="Proteomes" id="UP000296049"/>
    </source>
</evidence>
<dbReference type="AlphaFoldDB" id="R0L6G6"/>
<sequence length="181" mass="19363">MSLGRAAQSRRALLLAARLAAPPRPLLPGTSEMTQCLRRDLTKAGTGWSKGTSCWAPIVPAAQPLQAAERSPGAQRGRGKAASGPSLPAECPGGQVTSSGKERWQPAVFPATTPTLGYSKSFAQEFVSLQSLWAPLVAKPRNPQNAERQLHIVSRMPGVHSSLIVFLLKASLNNPETYFMH</sequence>
<dbReference type="Proteomes" id="UP000296049">
    <property type="component" value="Unassembled WGS sequence"/>
</dbReference>
<protein>
    <submittedName>
        <fullName evidence="2">Uncharacterized protein</fullName>
    </submittedName>
</protein>
<gene>
    <name evidence="2" type="ORF">Anapl_10248</name>
</gene>
<accession>R0L6G6</accession>
<evidence type="ECO:0000313" key="2">
    <source>
        <dbReference type="EMBL" id="EOA95847.1"/>
    </source>
</evidence>
<evidence type="ECO:0000256" key="1">
    <source>
        <dbReference type="SAM" id="MobiDB-lite"/>
    </source>
</evidence>
<reference evidence="3" key="1">
    <citation type="journal article" date="2013" name="Nat. Genet.">
        <title>The duck genome and transcriptome provide insight into an avian influenza virus reservoir species.</title>
        <authorList>
            <person name="Huang Y."/>
            <person name="Li Y."/>
            <person name="Burt D.W."/>
            <person name="Chen H."/>
            <person name="Zhang Y."/>
            <person name="Qian W."/>
            <person name="Kim H."/>
            <person name="Gan S."/>
            <person name="Zhao Y."/>
            <person name="Li J."/>
            <person name="Yi K."/>
            <person name="Feng H."/>
            <person name="Zhu P."/>
            <person name="Li B."/>
            <person name="Liu Q."/>
            <person name="Fairley S."/>
            <person name="Magor K.E."/>
            <person name="Du Z."/>
            <person name="Hu X."/>
            <person name="Goodman L."/>
            <person name="Tafer H."/>
            <person name="Vignal A."/>
            <person name="Lee T."/>
            <person name="Kim K.W."/>
            <person name="Sheng Z."/>
            <person name="An Y."/>
            <person name="Searle S."/>
            <person name="Herrero J."/>
            <person name="Groenen M.A."/>
            <person name="Crooijmans R.P."/>
            <person name="Faraut T."/>
            <person name="Cai Q."/>
            <person name="Webster R.G."/>
            <person name="Aldridge J.R."/>
            <person name="Warren W.C."/>
            <person name="Bartschat S."/>
            <person name="Kehr S."/>
            <person name="Marz M."/>
            <person name="Stadler P.F."/>
            <person name="Smith J."/>
            <person name="Kraus R.H."/>
            <person name="Zhao Y."/>
            <person name="Ren L."/>
            <person name="Fei J."/>
            <person name="Morisson M."/>
            <person name="Kaiser P."/>
            <person name="Griffin D.K."/>
            <person name="Rao M."/>
            <person name="Pitel F."/>
            <person name="Wang J."/>
            <person name="Li N."/>
        </authorList>
    </citation>
    <scope>NUCLEOTIDE SEQUENCE [LARGE SCALE GENOMIC DNA]</scope>
</reference>
<feature type="region of interest" description="Disordered" evidence="1">
    <location>
        <begin position="65"/>
        <end position="104"/>
    </location>
</feature>